<feature type="region of interest" description="Disordered" evidence="1">
    <location>
        <begin position="373"/>
        <end position="398"/>
    </location>
</feature>
<dbReference type="AlphaFoldDB" id="A0A1L0B6T1"/>
<dbReference type="Proteomes" id="UP000183365">
    <property type="component" value="Unassembled WGS sequence"/>
</dbReference>
<feature type="compositionally biased region" description="Basic and acidic residues" evidence="1">
    <location>
        <begin position="592"/>
        <end position="602"/>
    </location>
</feature>
<evidence type="ECO:0008006" key="4">
    <source>
        <dbReference type="Google" id="ProtNLM"/>
    </source>
</evidence>
<proteinExistence type="predicted"/>
<name>A0A1L0B6T1_9ASCO</name>
<keyword evidence="3" id="KW-1185">Reference proteome</keyword>
<accession>A0A1L0B6T1</accession>
<organism evidence="2 3">
    <name type="scientific">Hanseniaspora guilliermondii</name>
    <dbReference type="NCBI Taxonomy" id="56406"/>
    <lineage>
        <taxon>Eukaryota</taxon>
        <taxon>Fungi</taxon>
        <taxon>Dikarya</taxon>
        <taxon>Ascomycota</taxon>
        <taxon>Saccharomycotina</taxon>
        <taxon>Saccharomycetes</taxon>
        <taxon>Saccharomycodales</taxon>
        <taxon>Saccharomycodaceae</taxon>
        <taxon>Hanseniaspora</taxon>
    </lineage>
</organism>
<feature type="compositionally biased region" description="Polar residues" evidence="1">
    <location>
        <begin position="53"/>
        <end position="69"/>
    </location>
</feature>
<sequence length="623" mass="70438">MRNRSRSITLADHNISDTLKSLKQSDNPIIPNNNDDKVLNLPKIRKADIKDATSGSIQRSHSINTASQTTSKRKSIFASIFGSNHTKSNSKKKLIVDTSRSNETSGLNTPTSAVMDKGFSEDALSIYSSISDQSQVHHNTKTDQKEKINEVGSALNFDDKLNTVDIKRVAFKVQTFTIDPPQQIPGRNPRKGAKLLPYELTSNINIDEGIASGSNEKAHAPPQQDITQTKDYRIIVDQYNNQIKESMHHQQSSYIRAKKLEQELEKSETGSTLPNPIKELISNNKNASPGISSGLKSPVSALAESIQKVLPVPQQPTPNYLKQKHLEQFMDPLEKRPEEPIRQASEENIIIDMPIHKHHSFVDELPTHSNLGGDVVNAGDLDDRQNSNSDSSSNSSITKCDKNVSLDKIYTRCCHLREIMPIPITLKQLKNKKSPLQLLKFLNPKPTLVDILSFTDFIQCIDLKVLVFDNVSLNDSMVTIIFKAVAKLMIKNQLEKLSLKNVIINKENWLLLCKIITLSGNAFQCIDLSQTKVRKDLQDNKNYLRAEMDWDLFWYVIENKKIKENSHSTDFQLIYFNSVTPGAKYSLPPPPPEEKEKEKEKMRELKRLLKEQQAKEKDIKQSV</sequence>
<evidence type="ECO:0000313" key="3">
    <source>
        <dbReference type="Proteomes" id="UP000183365"/>
    </source>
</evidence>
<reference evidence="3" key="1">
    <citation type="submission" date="2016-11" db="EMBL/GenBank/DDBJ databases">
        <authorList>
            <person name="Guldener U."/>
        </authorList>
    </citation>
    <scope>NUCLEOTIDE SEQUENCE [LARGE SCALE GENOMIC DNA]</scope>
</reference>
<dbReference type="SUPFAM" id="SSF52047">
    <property type="entry name" value="RNI-like"/>
    <property type="match status" value="1"/>
</dbReference>
<feature type="compositionally biased region" description="Low complexity" evidence="1">
    <location>
        <begin position="386"/>
        <end position="396"/>
    </location>
</feature>
<evidence type="ECO:0000313" key="2">
    <source>
        <dbReference type="EMBL" id="SGZ40779.1"/>
    </source>
</evidence>
<feature type="region of interest" description="Disordered" evidence="1">
    <location>
        <begin position="50"/>
        <end position="69"/>
    </location>
</feature>
<gene>
    <name evidence="2" type="ORF">HGUI_02979</name>
</gene>
<dbReference type="VEuPathDB" id="FungiDB:HGUI_02979"/>
<feature type="region of interest" description="Disordered" evidence="1">
    <location>
        <begin position="581"/>
        <end position="602"/>
    </location>
</feature>
<protein>
    <recommendedName>
        <fullName evidence="4">GLC7-interacting protein 3</fullName>
    </recommendedName>
</protein>
<dbReference type="EMBL" id="FQNF01000063">
    <property type="protein sequence ID" value="SGZ40779.1"/>
    <property type="molecule type" value="Genomic_DNA"/>
</dbReference>
<evidence type="ECO:0000256" key="1">
    <source>
        <dbReference type="SAM" id="MobiDB-lite"/>
    </source>
</evidence>
<dbReference type="OrthoDB" id="3972676at2759"/>